<evidence type="ECO:0000313" key="3">
    <source>
        <dbReference type="EMBL" id="HIU44112.1"/>
    </source>
</evidence>
<comment type="caution">
    <text evidence="3">The sequence shown here is derived from an EMBL/GenBank/DDBJ whole genome shotgun (WGS) entry which is preliminary data.</text>
</comment>
<dbReference type="PANTHER" id="PTHR24637:SF422">
    <property type="entry name" value="COLLAGEN IV NC1 DOMAIN-CONTAINING PROTEIN"/>
    <property type="match status" value="1"/>
</dbReference>
<feature type="chain" id="PRO_5038723326" evidence="2">
    <location>
        <begin position="20"/>
        <end position="285"/>
    </location>
</feature>
<dbReference type="Proteomes" id="UP000824073">
    <property type="component" value="Unassembled WGS sequence"/>
</dbReference>
<gene>
    <name evidence="3" type="ORF">IAB67_07450</name>
</gene>
<dbReference type="AlphaFoldDB" id="A0A9D1LLU1"/>
<evidence type="ECO:0000256" key="2">
    <source>
        <dbReference type="SAM" id="SignalP"/>
    </source>
</evidence>
<sequence>MPHSGCGWWRLCCCPPAAAGMTGATGLTGPTGATGETGATGPTGPTGATGETGATGPAGPTGVTGETGATGPAGPAGTTGVTGATGPAGPTGVTGETGATGSTGPTGPTGATGDTGATGPAGPAGPTGAAGVTGATGPTGPTGPAGPTGSLPNQAFASYYTYGAALTRGNMIPLFASVSDTTGNITQTDSTQITLQSGVYLVSYSASVVFRSANYMQVTPSYNGAAHLETGVYFAANADGSSASGSAHFIIDAPGNTVFYLTYSGSADAIDGQVTLTFLKLQRTV</sequence>
<dbReference type="Pfam" id="PF01391">
    <property type="entry name" value="Collagen"/>
    <property type="match status" value="2"/>
</dbReference>
<dbReference type="PANTHER" id="PTHR24637">
    <property type="entry name" value="COLLAGEN"/>
    <property type="match status" value="1"/>
</dbReference>
<dbReference type="InterPro" id="IPR008160">
    <property type="entry name" value="Collagen"/>
</dbReference>
<proteinExistence type="predicted"/>
<reference evidence="3" key="2">
    <citation type="journal article" date="2021" name="PeerJ">
        <title>Extensive microbial diversity within the chicken gut microbiome revealed by metagenomics and culture.</title>
        <authorList>
            <person name="Gilroy R."/>
            <person name="Ravi A."/>
            <person name="Getino M."/>
            <person name="Pursley I."/>
            <person name="Horton D.L."/>
            <person name="Alikhan N.F."/>
            <person name="Baker D."/>
            <person name="Gharbi K."/>
            <person name="Hall N."/>
            <person name="Watson M."/>
            <person name="Adriaenssens E.M."/>
            <person name="Foster-Nyarko E."/>
            <person name="Jarju S."/>
            <person name="Secka A."/>
            <person name="Antonio M."/>
            <person name="Oren A."/>
            <person name="Chaudhuri R.R."/>
            <person name="La Ragione R."/>
            <person name="Hildebrand F."/>
            <person name="Pallen M.J."/>
        </authorList>
    </citation>
    <scope>NUCLEOTIDE SEQUENCE</scope>
    <source>
        <strain evidence="3">CHK191-8634</strain>
    </source>
</reference>
<keyword evidence="3" id="KW-0176">Collagen</keyword>
<name>A0A9D1LLU1_9CLOT</name>
<keyword evidence="2" id="KW-0732">Signal</keyword>
<evidence type="ECO:0000256" key="1">
    <source>
        <dbReference type="SAM" id="MobiDB-lite"/>
    </source>
</evidence>
<feature type="signal peptide" evidence="2">
    <location>
        <begin position="1"/>
        <end position="19"/>
    </location>
</feature>
<dbReference type="EMBL" id="DVMR01000057">
    <property type="protein sequence ID" value="HIU44112.1"/>
    <property type="molecule type" value="Genomic_DNA"/>
</dbReference>
<evidence type="ECO:0000313" key="4">
    <source>
        <dbReference type="Proteomes" id="UP000824073"/>
    </source>
</evidence>
<organism evidence="3 4">
    <name type="scientific">Candidatus Ventrousia excrementavium</name>
    <dbReference type="NCBI Taxonomy" id="2840961"/>
    <lineage>
        <taxon>Bacteria</taxon>
        <taxon>Bacillati</taxon>
        <taxon>Bacillota</taxon>
        <taxon>Clostridia</taxon>
        <taxon>Eubacteriales</taxon>
        <taxon>Clostridiaceae</taxon>
        <taxon>Clostridiaceae incertae sedis</taxon>
        <taxon>Candidatus Ventrousia</taxon>
    </lineage>
</organism>
<feature type="region of interest" description="Disordered" evidence="1">
    <location>
        <begin position="25"/>
        <end position="149"/>
    </location>
</feature>
<accession>A0A9D1LLU1</accession>
<reference evidence="3" key="1">
    <citation type="submission" date="2020-10" db="EMBL/GenBank/DDBJ databases">
        <authorList>
            <person name="Gilroy R."/>
        </authorList>
    </citation>
    <scope>NUCLEOTIDE SEQUENCE</scope>
    <source>
        <strain evidence="3">CHK191-8634</strain>
    </source>
</reference>
<feature type="compositionally biased region" description="Low complexity" evidence="1">
    <location>
        <begin position="25"/>
        <end position="139"/>
    </location>
</feature>
<protein>
    <submittedName>
        <fullName evidence="3">Collagen-like protein</fullName>
    </submittedName>
</protein>